<dbReference type="InterPro" id="IPR014001">
    <property type="entry name" value="Helicase_ATP-bd"/>
</dbReference>
<feature type="domain" description="Chromo" evidence="12">
    <location>
        <begin position="704"/>
        <end position="760"/>
    </location>
</feature>
<dbReference type="Pfam" id="PF00385">
    <property type="entry name" value="Chromo"/>
    <property type="match status" value="1"/>
</dbReference>
<proteinExistence type="predicted"/>
<evidence type="ECO:0000313" key="16">
    <source>
        <dbReference type="EMBL" id="KAJ8905446.1"/>
    </source>
</evidence>
<evidence type="ECO:0000256" key="4">
    <source>
        <dbReference type="ARBA" id="ARBA00022741"/>
    </source>
</evidence>
<dbReference type="Pfam" id="PF00271">
    <property type="entry name" value="Helicase_C"/>
    <property type="match status" value="1"/>
</dbReference>
<dbReference type="CDD" id="cd18793">
    <property type="entry name" value="SF2_C_SNF"/>
    <property type="match status" value="1"/>
</dbReference>
<name>A0AAV8UV98_9RHOD</name>
<feature type="compositionally biased region" description="Basic and acidic residues" evidence="11">
    <location>
        <begin position="1353"/>
        <end position="1362"/>
    </location>
</feature>
<feature type="compositionally biased region" description="Polar residues" evidence="11">
    <location>
        <begin position="1429"/>
        <end position="1438"/>
    </location>
</feature>
<dbReference type="PROSITE" id="PS50013">
    <property type="entry name" value="CHROMO_2"/>
    <property type="match status" value="1"/>
</dbReference>
<dbReference type="SUPFAM" id="SSF52540">
    <property type="entry name" value="P-loop containing nucleoside triphosphate hydrolases"/>
    <property type="match status" value="2"/>
</dbReference>
<dbReference type="PROSITE" id="PS01359">
    <property type="entry name" value="ZF_PHD_1"/>
    <property type="match status" value="1"/>
</dbReference>
<feature type="region of interest" description="Disordered" evidence="11">
    <location>
        <begin position="245"/>
        <end position="266"/>
    </location>
</feature>
<evidence type="ECO:0000256" key="2">
    <source>
        <dbReference type="ARBA" id="ARBA00022723"/>
    </source>
</evidence>
<feature type="region of interest" description="Disordered" evidence="11">
    <location>
        <begin position="473"/>
        <end position="492"/>
    </location>
</feature>
<keyword evidence="4" id="KW-0547">Nucleotide-binding</keyword>
<keyword evidence="2" id="KW-0479">Metal-binding</keyword>
<sequence>MSFDGVDKREKILNSKLIAEHGEYASLRSSHRMTLPDCSPSRISDGPDRLDAPQIMNHVLETEGKFCKRRGRHSKREGTSSSTRGLARPSSSGPDSRPVKSDLAVSTSCETHNRSSQRLREKCELQTSSSAMSHAREPLSKTTAAGHKRTNGERRAGDSNQVESEDSLSVDISKSSEKANEARARKRLRTSQRRAAFHKHVGEKSVLKFRSLQEICLDDDEKHPTKRTTKPEVVLLTNKTYKSVKREPSPVVRGESQRSPRCLGPGVQVKSEPFFAHTPKPRLLTTPHAIANSGRNSLAETETPTSLAKDVRLESTANNQMNAEPKEAVLQQIKEHGVGRSAETENTGRTLEQPNVEKETIKNKVGEDVQCTKRGSDGDPDGEGDSDEDETVSEQGKEREGTAEGRSFRWWFSQAAGKLQAAFSPSSRKGSDVEYMEELDRKTRRASLTADPPEIISRSARELMSKMPAVDEDGKAPSEFAGSQSTWGTPPCRSLMQTTPSPKGARATGFIDPTGCLRRRKQVESSEPGCDPEIPKVTRPERGTSGLWTNESFTGGFSFKKSSSGGSEGSSMCFDGECFVCENKNPTVRCQSCPRVVHHECLSPSLFCPPTSYVCPKCAHHEFEGKIEEILCCAPAEEDANASEDMFHVKLYGRSYLATEWVTESDLMKSCARKLQNFRQRESKRVGLREGIDGWHDGVFHEWLTVDRVVARSGDDALVRWKSLPYTSSTWEPVAFVAERFPQKLEAYKRSLQALKKENSNGFLRLNPFERPVTCPQLRKDELVAAVGGEHLYEYQVEGVQWLLKSWFARQNVVLADEMGLGKTIQVIGYILKLHQAGWTGPSLIVCPLSTVKNWAREFEKWAPQINAVTYVGDVFSRRLIRKYELGMNSSLADGKRCLRAHVIITSYEMLLVDKKDRYVLRRLQPFHSLIVDEGHRLKGGYSARLFEVASSYRVSHKVLLTGTPLQNKLVELFNLLEFLDPGRIDPSLFLDSPEDDAHIEQLRSILQPRLMMRTKSDVCLELPPKKEITLPVPLTKLQRDCYMAILTKKFGVLRDASASTELKNVLMELRKCCNHPYLVSDTEPADLGPEQRLRMLTNSSGKLQLLDRMLPRLKEQGRRVLLFSQMTMLLDIVDDYLHLKQFKYERLDGKVKVEERQRAIDRFSKDGTESFIFLLSTRAGGLGINLTAADTVIIFDSDWNPHMDTQAQARAHRIGQSSPVLVYRFVSENTVEEQILSTARRKLALNERVVRRKKKGQSCEELSEAISHGVKVLARQDLNGGGVPNLFNEAVLDLILDRHVAFSDDALKEDKLKFLVGHQLIDARRGRGGQGEDAASPATPDEQFWDSLLKGRVQEQERGKIQQELGRGRRSKREVDYTDTLVGGNGDREQRSSKFELRSNGSNPNKDGQRRQLSKEPERTSDRARHSGGTSNASVGDTKNKSLPRKEPQASPKERREQLRHHLMKHGLPVLGIDQLTEDIAASNDKIPTTQGALTTDGVTSSLAELLDVEDGEEDHSILERVNDMALIRLKLAETFSTRKFQIRMTEPDCEEGEQAPGFVDSREPMAEMCGDIELLLGIHIHGWGSWTLIVQDDGLNMARLSLGQDQVAACLQKRAKVLVDSLRREFHKHRSSL</sequence>
<dbReference type="GO" id="GO:0003682">
    <property type="term" value="F:chromatin binding"/>
    <property type="evidence" value="ECO:0007669"/>
    <property type="project" value="TreeGrafter"/>
</dbReference>
<dbReference type="InterPro" id="IPR038718">
    <property type="entry name" value="SNF2-like_sf"/>
</dbReference>
<feature type="compositionally biased region" description="Basic and acidic residues" evidence="11">
    <location>
        <begin position="1408"/>
        <end position="1426"/>
    </location>
</feature>
<dbReference type="SMART" id="SM00298">
    <property type="entry name" value="CHROMO"/>
    <property type="match status" value="2"/>
</dbReference>
<feature type="region of interest" description="Disordered" evidence="11">
    <location>
        <begin position="336"/>
        <end position="405"/>
    </location>
</feature>
<keyword evidence="3" id="KW-0677">Repeat</keyword>
<feature type="domain" description="Helicase C-terminal" evidence="15">
    <location>
        <begin position="1106"/>
        <end position="1258"/>
    </location>
</feature>
<evidence type="ECO:0000256" key="3">
    <source>
        <dbReference type="ARBA" id="ARBA00022737"/>
    </source>
</evidence>
<dbReference type="Proteomes" id="UP001157974">
    <property type="component" value="Unassembled WGS sequence"/>
</dbReference>
<dbReference type="PANTHER" id="PTHR45623">
    <property type="entry name" value="CHROMODOMAIN-HELICASE-DNA-BINDING PROTEIN 3-RELATED-RELATED"/>
    <property type="match status" value="1"/>
</dbReference>
<evidence type="ECO:0000256" key="9">
    <source>
        <dbReference type="ARBA" id="ARBA00023242"/>
    </source>
</evidence>
<dbReference type="InterPro" id="IPR049730">
    <property type="entry name" value="SNF2/RAD54-like_C"/>
</dbReference>
<evidence type="ECO:0000259" key="14">
    <source>
        <dbReference type="PROSITE" id="PS51192"/>
    </source>
</evidence>
<feature type="region of interest" description="Disordered" evidence="11">
    <location>
        <begin position="1353"/>
        <end position="1458"/>
    </location>
</feature>
<dbReference type="GO" id="GO:0005524">
    <property type="term" value="F:ATP binding"/>
    <property type="evidence" value="ECO:0007669"/>
    <property type="project" value="UniProtKB-KW"/>
</dbReference>
<feature type="compositionally biased region" description="Basic and acidic residues" evidence="11">
    <location>
        <begin position="533"/>
        <end position="542"/>
    </location>
</feature>
<dbReference type="Gene3D" id="3.40.50.300">
    <property type="entry name" value="P-loop containing nucleotide triphosphate hydrolases"/>
    <property type="match status" value="1"/>
</dbReference>
<evidence type="ECO:0000259" key="15">
    <source>
        <dbReference type="PROSITE" id="PS51194"/>
    </source>
</evidence>
<comment type="caution">
    <text evidence="16">The sequence shown here is derived from an EMBL/GenBank/DDBJ whole genome shotgun (WGS) entry which is preliminary data.</text>
</comment>
<dbReference type="InterPro" id="IPR000953">
    <property type="entry name" value="Chromo/chromo_shadow_dom"/>
</dbReference>
<feature type="compositionally biased region" description="Basic and acidic residues" evidence="11">
    <location>
        <begin position="355"/>
        <end position="377"/>
    </location>
</feature>
<dbReference type="PROSITE" id="PS51192">
    <property type="entry name" value="HELICASE_ATP_BIND_1"/>
    <property type="match status" value="1"/>
</dbReference>
<evidence type="ECO:0000256" key="5">
    <source>
        <dbReference type="ARBA" id="ARBA00022771"/>
    </source>
</evidence>
<dbReference type="GO" id="GO:0008270">
    <property type="term" value="F:zinc ion binding"/>
    <property type="evidence" value="ECO:0007669"/>
    <property type="project" value="UniProtKB-KW"/>
</dbReference>
<dbReference type="Pfam" id="PF00176">
    <property type="entry name" value="SNF2-rel_dom"/>
    <property type="match status" value="1"/>
</dbReference>
<evidence type="ECO:0000256" key="8">
    <source>
        <dbReference type="ARBA" id="ARBA00022840"/>
    </source>
</evidence>
<accession>A0AAV8UV98</accession>
<dbReference type="Gene3D" id="1.10.10.60">
    <property type="entry name" value="Homeodomain-like"/>
    <property type="match status" value="1"/>
</dbReference>
<feature type="compositionally biased region" description="Polar residues" evidence="11">
    <location>
        <begin position="104"/>
        <end position="116"/>
    </location>
</feature>
<dbReference type="InterPro" id="IPR027417">
    <property type="entry name" value="P-loop_NTPase"/>
</dbReference>
<feature type="compositionally biased region" description="Basic and acidic residues" evidence="11">
    <location>
        <begin position="1387"/>
        <end position="1398"/>
    </location>
</feature>
<evidence type="ECO:0000256" key="10">
    <source>
        <dbReference type="PROSITE-ProRule" id="PRU00146"/>
    </source>
</evidence>
<evidence type="ECO:0000256" key="6">
    <source>
        <dbReference type="ARBA" id="ARBA00022801"/>
    </source>
</evidence>
<dbReference type="GO" id="GO:0016887">
    <property type="term" value="F:ATP hydrolysis activity"/>
    <property type="evidence" value="ECO:0007669"/>
    <property type="project" value="TreeGrafter"/>
</dbReference>
<dbReference type="GO" id="GO:0042393">
    <property type="term" value="F:histone binding"/>
    <property type="evidence" value="ECO:0007669"/>
    <property type="project" value="TreeGrafter"/>
</dbReference>
<keyword evidence="17" id="KW-1185">Reference proteome</keyword>
<dbReference type="EMBL" id="JAMWBK010000004">
    <property type="protein sequence ID" value="KAJ8905446.1"/>
    <property type="molecule type" value="Genomic_DNA"/>
</dbReference>
<comment type="subcellular location">
    <subcellularLocation>
        <location evidence="1">Nucleus</location>
    </subcellularLocation>
</comment>
<evidence type="ECO:0000259" key="12">
    <source>
        <dbReference type="PROSITE" id="PS50013"/>
    </source>
</evidence>
<dbReference type="Gene3D" id="2.40.50.40">
    <property type="match status" value="1"/>
</dbReference>
<keyword evidence="6" id="KW-0378">Hydrolase</keyword>
<evidence type="ECO:0000313" key="17">
    <source>
        <dbReference type="Proteomes" id="UP001157974"/>
    </source>
</evidence>
<dbReference type="InterPro" id="IPR023780">
    <property type="entry name" value="Chromo_domain"/>
</dbReference>
<dbReference type="GO" id="GO:0005634">
    <property type="term" value="C:nucleus"/>
    <property type="evidence" value="ECO:0007669"/>
    <property type="project" value="UniProtKB-SubCell"/>
</dbReference>
<dbReference type="PROSITE" id="PS50016">
    <property type="entry name" value="ZF_PHD_2"/>
    <property type="match status" value="1"/>
</dbReference>
<protein>
    <submittedName>
        <fullName evidence="16">Uncharacterized protein</fullName>
    </submittedName>
</protein>
<dbReference type="InterPro" id="IPR013083">
    <property type="entry name" value="Znf_RING/FYVE/PHD"/>
</dbReference>
<dbReference type="GO" id="GO:0000785">
    <property type="term" value="C:chromatin"/>
    <property type="evidence" value="ECO:0007669"/>
    <property type="project" value="TreeGrafter"/>
</dbReference>
<keyword evidence="9" id="KW-0539">Nucleus</keyword>
<evidence type="ECO:0000256" key="1">
    <source>
        <dbReference type="ARBA" id="ARBA00004123"/>
    </source>
</evidence>
<organism evidence="16 17">
    <name type="scientific">Rhodosorus marinus</name>
    <dbReference type="NCBI Taxonomy" id="101924"/>
    <lineage>
        <taxon>Eukaryota</taxon>
        <taxon>Rhodophyta</taxon>
        <taxon>Stylonematophyceae</taxon>
        <taxon>Stylonematales</taxon>
        <taxon>Stylonemataceae</taxon>
        <taxon>Rhodosorus</taxon>
    </lineage>
</organism>
<dbReference type="CDD" id="cd15489">
    <property type="entry name" value="PHD_SF"/>
    <property type="match status" value="1"/>
</dbReference>
<dbReference type="PANTHER" id="PTHR45623:SF17">
    <property type="entry name" value="CHROMODOMAIN-HELICASE-DNA-BINDING PROTEIN 3-RELATED"/>
    <property type="match status" value="1"/>
</dbReference>
<feature type="domain" description="Helicase ATP-binding" evidence="14">
    <location>
        <begin position="804"/>
        <end position="983"/>
    </location>
</feature>
<dbReference type="InterPro" id="IPR019787">
    <property type="entry name" value="Znf_PHD-finger"/>
</dbReference>
<keyword evidence="5 10" id="KW-0863">Zinc-finger</keyword>
<evidence type="ECO:0000256" key="11">
    <source>
        <dbReference type="SAM" id="MobiDB-lite"/>
    </source>
</evidence>
<dbReference type="SUPFAM" id="SSF54160">
    <property type="entry name" value="Chromo domain-like"/>
    <property type="match status" value="2"/>
</dbReference>
<dbReference type="InterPro" id="IPR001650">
    <property type="entry name" value="Helicase_C-like"/>
</dbReference>
<evidence type="ECO:0000259" key="13">
    <source>
        <dbReference type="PROSITE" id="PS50016"/>
    </source>
</evidence>
<feature type="compositionally biased region" description="Acidic residues" evidence="11">
    <location>
        <begin position="378"/>
        <end position="392"/>
    </location>
</feature>
<feature type="compositionally biased region" description="Polar residues" evidence="11">
    <location>
        <begin position="79"/>
        <end position="94"/>
    </location>
</feature>
<dbReference type="SMART" id="SM00249">
    <property type="entry name" value="PHD"/>
    <property type="match status" value="1"/>
</dbReference>
<dbReference type="GO" id="GO:0003677">
    <property type="term" value="F:DNA binding"/>
    <property type="evidence" value="ECO:0007669"/>
    <property type="project" value="TreeGrafter"/>
</dbReference>
<feature type="region of interest" description="Disordered" evidence="11">
    <location>
        <begin position="28"/>
        <end position="195"/>
    </location>
</feature>
<reference evidence="16 17" key="1">
    <citation type="journal article" date="2023" name="Nat. Commun.">
        <title>Origin of minicircular mitochondrial genomes in red algae.</title>
        <authorList>
            <person name="Lee Y."/>
            <person name="Cho C.H."/>
            <person name="Lee Y.M."/>
            <person name="Park S.I."/>
            <person name="Yang J.H."/>
            <person name="West J.A."/>
            <person name="Bhattacharya D."/>
            <person name="Yoon H.S."/>
        </authorList>
    </citation>
    <scope>NUCLEOTIDE SEQUENCE [LARGE SCALE GENOMIC DNA]</scope>
    <source>
        <strain evidence="16 17">CCMP1338</strain>
        <tissue evidence="16">Whole cell</tissue>
    </source>
</reference>
<dbReference type="InterPro" id="IPR001965">
    <property type="entry name" value="Znf_PHD"/>
</dbReference>
<dbReference type="Gene3D" id="3.40.50.10810">
    <property type="entry name" value="Tandem AAA-ATPase domain"/>
    <property type="match status" value="1"/>
</dbReference>
<keyword evidence="8" id="KW-0067">ATP-binding</keyword>
<feature type="domain" description="PHD-type" evidence="13">
    <location>
        <begin position="575"/>
        <end position="621"/>
    </location>
</feature>
<feature type="compositionally biased region" description="Basic residues" evidence="11">
    <location>
        <begin position="184"/>
        <end position="195"/>
    </location>
</feature>
<dbReference type="PROSITE" id="PS51194">
    <property type="entry name" value="HELICASE_CTER"/>
    <property type="match status" value="1"/>
</dbReference>
<dbReference type="Gene3D" id="3.30.40.10">
    <property type="entry name" value="Zinc/RING finger domain, C3HC4 (zinc finger)"/>
    <property type="match status" value="1"/>
</dbReference>
<feature type="compositionally biased region" description="Basic and acidic residues" evidence="11">
    <location>
        <begin position="395"/>
        <end position="405"/>
    </location>
</feature>
<feature type="compositionally biased region" description="Basic and acidic residues" evidence="11">
    <location>
        <begin position="1439"/>
        <end position="1458"/>
    </location>
</feature>
<feature type="compositionally biased region" description="Polar residues" evidence="11">
    <location>
        <begin position="344"/>
        <end position="353"/>
    </location>
</feature>
<keyword evidence="7" id="KW-0862">Zinc</keyword>
<feature type="compositionally biased region" description="Basic and acidic residues" evidence="11">
    <location>
        <begin position="174"/>
        <end position="183"/>
    </location>
</feature>
<dbReference type="SMART" id="SM00487">
    <property type="entry name" value="DEXDc"/>
    <property type="match status" value="1"/>
</dbReference>
<dbReference type="InterPro" id="IPR016197">
    <property type="entry name" value="Chromo-like_dom_sf"/>
</dbReference>
<dbReference type="InterPro" id="IPR000330">
    <property type="entry name" value="SNF2_N"/>
</dbReference>
<dbReference type="SMART" id="SM00490">
    <property type="entry name" value="HELICc"/>
    <property type="match status" value="1"/>
</dbReference>
<evidence type="ECO:0000256" key="7">
    <source>
        <dbReference type="ARBA" id="ARBA00022833"/>
    </source>
</evidence>
<dbReference type="GO" id="GO:0140658">
    <property type="term" value="F:ATP-dependent chromatin remodeler activity"/>
    <property type="evidence" value="ECO:0007669"/>
    <property type="project" value="TreeGrafter"/>
</dbReference>
<dbReference type="InterPro" id="IPR019786">
    <property type="entry name" value="Zinc_finger_PHD-type_CS"/>
</dbReference>
<gene>
    <name evidence="16" type="ORF">NDN08_001953</name>
</gene>
<feature type="region of interest" description="Disordered" evidence="11">
    <location>
        <begin position="519"/>
        <end position="549"/>
    </location>
</feature>